<organism evidence="1 2">
    <name type="scientific">Rhodovastum atsumiense</name>
    <dbReference type="NCBI Taxonomy" id="504468"/>
    <lineage>
        <taxon>Bacteria</taxon>
        <taxon>Pseudomonadati</taxon>
        <taxon>Pseudomonadota</taxon>
        <taxon>Alphaproteobacteria</taxon>
        <taxon>Acetobacterales</taxon>
        <taxon>Acetobacteraceae</taxon>
        <taxon>Rhodovastum</taxon>
    </lineage>
</organism>
<evidence type="ECO:0000313" key="1">
    <source>
        <dbReference type="EMBL" id="KAA5614339.1"/>
    </source>
</evidence>
<sequence length="419" mass="44563">MLHHKVSLPLRALHRFWRLLPVTQRRRVFSSAAAFLAPRPDRSPPPPREGVVVAGELSRPSGLGEAARLMQAAIANCGIATWGADFGDPLLGGGRGPWPRDVPDGAPLLLHANGPVLPGALLRLPRRLIRRRRVIGYWAWELPVVPESWRIALSFVHEIWALSHFTGAAFQAWLPEDSGIPVRIVPIPLAVTPPRPAALDRAAFGLPADAVVVLVSFSLASSNARKNPLGAIAAFRQAFGTRHDRLLVLKVRSPEHFPEEAAALQAAIADAPNIRMETRTFPDADRHALTACADIVLSLHRSEGFGLVPAEAMLLGRPVVATGWSGNMDFMDTGCAALVGYRLVPAQDPRGVFEAPGAVWAEPDLGEAAAQLRRLADDPLARATLGARGREAALARLGPAPVAAALAGLGLAVPGPVAA</sequence>
<evidence type="ECO:0000313" key="2">
    <source>
        <dbReference type="Proteomes" id="UP000325255"/>
    </source>
</evidence>
<dbReference type="EMBL" id="VWPK01000002">
    <property type="protein sequence ID" value="KAA5614339.1"/>
    <property type="molecule type" value="Genomic_DNA"/>
</dbReference>
<dbReference type="CDD" id="cd03801">
    <property type="entry name" value="GT4_PimA-like"/>
    <property type="match status" value="1"/>
</dbReference>
<gene>
    <name evidence="1" type="ORF">F1189_01750</name>
</gene>
<dbReference type="SUPFAM" id="SSF53756">
    <property type="entry name" value="UDP-Glycosyltransferase/glycogen phosphorylase"/>
    <property type="match status" value="1"/>
</dbReference>
<dbReference type="PANTHER" id="PTHR46656">
    <property type="entry name" value="PUTATIVE-RELATED"/>
    <property type="match status" value="1"/>
</dbReference>
<name>A0A5M6J279_9PROT</name>
<dbReference type="OrthoDB" id="118340at2"/>
<dbReference type="Proteomes" id="UP000325255">
    <property type="component" value="Unassembled WGS sequence"/>
</dbReference>
<dbReference type="GO" id="GO:0016740">
    <property type="term" value="F:transferase activity"/>
    <property type="evidence" value="ECO:0007669"/>
    <property type="project" value="UniProtKB-KW"/>
</dbReference>
<reference evidence="1 2" key="1">
    <citation type="submission" date="2019-09" db="EMBL/GenBank/DDBJ databases">
        <title>Genome sequence of Rhodovastum atsumiense, a diverse member of the Acetobacteraceae family of non-sulfur purple photosynthetic bacteria.</title>
        <authorList>
            <person name="Meyer T."/>
            <person name="Kyndt J."/>
        </authorList>
    </citation>
    <scope>NUCLEOTIDE SEQUENCE [LARGE SCALE GENOMIC DNA]</scope>
    <source>
        <strain evidence="1 2">DSM 21279</strain>
    </source>
</reference>
<dbReference type="PANTHER" id="PTHR46656:SF3">
    <property type="entry name" value="PUTATIVE-RELATED"/>
    <property type="match status" value="1"/>
</dbReference>
<keyword evidence="1" id="KW-0808">Transferase</keyword>
<comment type="caution">
    <text evidence="1">The sequence shown here is derived from an EMBL/GenBank/DDBJ whole genome shotgun (WGS) entry which is preliminary data.</text>
</comment>
<protein>
    <submittedName>
        <fullName evidence="1">Glycosyltransferase family 4 protein</fullName>
    </submittedName>
</protein>
<dbReference type="Pfam" id="PF20706">
    <property type="entry name" value="GT4-conflict"/>
    <property type="match status" value="1"/>
</dbReference>
<proteinExistence type="predicted"/>
<dbReference type="RefSeq" id="WP_150038835.1">
    <property type="nucleotide sequence ID" value="NZ_OW485601.1"/>
</dbReference>
<dbReference type="Gene3D" id="3.40.50.2000">
    <property type="entry name" value="Glycogen Phosphorylase B"/>
    <property type="match status" value="1"/>
</dbReference>
<accession>A0A5M6J279</accession>
<dbReference type="AlphaFoldDB" id="A0A5M6J279"/>
<keyword evidence="2" id="KW-1185">Reference proteome</keyword>